<reference evidence="3 4" key="1">
    <citation type="submission" date="2019-06" db="EMBL/GenBank/DDBJ databases">
        <authorList>
            <person name="Rodrigo-Torres L."/>
            <person name="Arahal R. D."/>
            <person name="Lucena T."/>
        </authorList>
    </citation>
    <scope>NUCLEOTIDE SEQUENCE [LARGE SCALE GENOMIC DNA]</scope>
    <source>
        <strain evidence="3 4">SW08-7</strain>
    </source>
</reference>
<keyword evidence="5" id="KW-1185">Reference proteome</keyword>
<proteinExistence type="predicted"/>
<organism evidence="3 4">
    <name type="scientific">Methylobacterium dankookense</name>
    <dbReference type="NCBI Taxonomy" id="560405"/>
    <lineage>
        <taxon>Bacteria</taxon>
        <taxon>Pseudomonadati</taxon>
        <taxon>Pseudomonadota</taxon>
        <taxon>Alphaproteobacteria</taxon>
        <taxon>Hyphomicrobiales</taxon>
        <taxon>Methylobacteriaceae</taxon>
        <taxon>Methylobacterium</taxon>
    </lineage>
</organism>
<evidence type="ECO:0000256" key="1">
    <source>
        <dbReference type="SAM" id="MobiDB-lite"/>
    </source>
</evidence>
<gene>
    <name evidence="2" type="ORF">IFDJLNFL_2805</name>
    <name evidence="3" type="ORF">MTDSW087_04600</name>
</gene>
<name>A0A564G495_9HYPH</name>
<reference evidence="2" key="3">
    <citation type="submission" date="2021-08" db="EMBL/GenBank/DDBJ databases">
        <authorList>
            <person name="Tani A."/>
            <person name="Ola A."/>
            <person name="Ogura Y."/>
            <person name="Katsura K."/>
            <person name="Hayashi T."/>
        </authorList>
    </citation>
    <scope>NUCLEOTIDE SEQUENCE</scope>
    <source>
        <strain evidence="2">DSM 22415</strain>
    </source>
</reference>
<dbReference type="EMBL" id="CABFVH010000041">
    <property type="protein sequence ID" value="VUF14874.1"/>
    <property type="molecule type" value="Genomic_DNA"/>
</dbReference>
<sequence>MRKRISRCVCPRPLRGRVRACVWFRMMRPGAFCATPTSGPSPRGGGEARSRPSGASESGVEGTRTWVHPARDLSRGRRRAGPSEGFMRPRGGRPNRAGDGLRWGISRVRSRAVLAASAPLESSPPGCPREEPLGFRPGCSGSGRYGVMLGWSHACLLSFDHKSPCQIIALRTLPLGRLCFPSRSTLRDCVRIVLPSTRKMHPLWEYSNFKSLAAVQPIASIDLHPPRLQRGIDPVRLQGAPVTVRRRSANQPGSAPVPRFTTTVAVMPATSGTPSGTWSMRMRTGTRWARRTQV</sequence>
<protein>
    <submittedName>
        <fullName evidence="3">Uncharacterized protein</fullName>
    </submittedName>
</protein>
<evidence type="ECO:0000313" key="4">
    <source>
        <dbReference type="Proteomes" id="UP000401717"/>
    </source>
</evidence>
<reference evidence="2" key="2">
    <citation type="journal article" date="2021" name="Front. Microbiol.">
        <title>Comprehensive Comparative Genomics and Phenotyping of Methylobacterium Species.</title>
        <authorList>
            <person name="Alessa O."/>
            <person name="Ogura Y."/>
            <person name="Fujitani Y."/>
            <person name="Takami H."/>
            <person name="Hayashi T."/>
            <person name="Sahin N."/>
            <person name="Tani A."/>
        </authorList>
    </citation>
    <scope>NUCLEOTIDE SEQUENCE</scope>
    <source>
        <strain evidence="2">DSM 22415</strain>
    </source>
</reference>
<evidence type="ECO:0000313" key="3">
    <source>
        <dbReference type="EMBL" id="VUF14874.1"/>
    </source>
</evidence>
<dbReference type="AlphaFoldDB" id="A0A564G495"/>
<feature type="region of interest" description="Disordered" evidence="1">
    <location>
        <begin position="32"/>
        <end position="101"/>
    </location>
</feature>
<dbReference type="Proteomes" id="UP001055303">
    <property type="component" value="Unassembled WGS sequence"/>
</dbReference>
<accession>A0A564G495</accession>
<dbReference type="EMBL" id="BPQI01000077">
    <property type="protein sequence ID" value="GJD56907.1"/>
    <property type="molecule type" value="Genomic_DNA"/>
</dbReference>
<evidence type="ECO:0000313" key="2">
    <source>
        <dbReference type="EMBL" id="GJD56907.1"/>
    </source>
</evidence>
<dbReference type="Proteomes" id="UP000401717">
    <property type="component" value="Unassembled WGS sequence"/>
</dbReference>
<evidence type="ECO:0000313" key="5">
    <source>
        <dbReference type="Proteomes" id="UP001055303"/>
    </source>
</evidence>